<evidence type="ECO:0000313" key="2">
    <source>
        <dbReference type="Proteomes" id="UP000051574"/>
    </source>
</evidence>
<evidence type="ECO:0008006" key="3">
    <source>
        <dbReference type="Google" id="ProtNLM"/>
    </source>
</evidence>
<gene>
    <name evidence="1" type="ORF">AMK59_7736</name>
</gene>
<dbReference type="OrthoDB" id="16955at2759"/>
<dbReference type="PANTHER" id="PTHR13223:SF2">
    <property type="entry name" value="ACIDIC FIBROBLAST GROWTH FACTOR INTRACELLULAR-BINDING PROTEIN"/>
    <property type="match status" value="1"/>
</dbReference>
<sequence length="317" mass="37682">MLNQSGLGLITGASLELIASDVLDHYRTYSLLEKLLSNPNKLQEHSEFQIEPQTRKLLIEKYYEFDDLVMRELLGKKLSSKHRKDLDEVAEKTKVALKRQFDNVKRVFKVVEEMPGSMVQNIQKSFFLPEELAKRYACVVFLACLRFETSKRRLQHMSFGAFKKCTEIIMDNWTYPYQPNTEYFDTEMDKEFLTDLRDLRILSEKEKEHKHLVCTSLRPTFLQKSYSELETSFRLYSRAILGLAAALHRTREMRNLFIELSLIIELWKQGGWTMQDLELFLNAFTRCALELDIREEDFKRTWERYMKVITPCFLIMY</sequence>
<dbReference type="Pfam" id="PF05427">
    <property type="entry name" value="FIBP"/>
    <property type="match status" value="1"/>
</dbReference>
<dbReference type="AlphaFoldDB" id="A0A0T6AW80"/>
<dbReference type="InterPro" id="IPR008614">
    <property type="entry name" value="FIBP"/>
</dbReference>
<organism evidence="1 2">
    <name type="scientific">Oryctes borbonicus</name>
    <dbReference type="NCBI Taxonomy" id="1629725"/>
    <lineage>
        <taxon>Eukaryota</taxon>
        <taxon>Metazoa</taxon>
        <taxon>Ecdysozoa</taxon>
        <taxon>Arthropoda</taxon>
        <taxon>Hexapoda</taxon>
        <taxon>Insecta</taxon>
        <taxon>Pterygota</taxon>
        <taxon>Neoptera</taxon>
        <taxon>Endopterygota</taxon>
        <taxon>Coleoptera</taxon>
        <taxon>Polyphaga</taxon>
        <taxon>Scarabaeiformia</taxon>
        <taxon>Scarabaeidae</taxon>
        <taxon>Dynastinae</taxon>
        <taxon>Oryctes</taxon>
    </lineage>
</organism>
<protein>
    <recommendedName>
        <fullName evidence="3">Acidic fibroblast growth factor intracellular-binding protein</fullName>
    </recommendedName>
</protein>
<dbReference type="PANTHER" id="PTHR13223">
    <property type="entry name" value="ACIDIC FIBROBLAST GROWTH FACTOR INTRACELLULAR BINDING PROTEIN"/>
    <property type="match status" value="1"/>
</dbReference>
<keyword evidence="2" id="KW-1185">Reference proteome</keyword>
<dbReference type="GO" id="GO:0005634">
    <property type="term" value="C:nucleus"/>
    <property type="evidence" value="ECO:0007669"/>
    <property type="project" value="TreeGrafter"/>
</dbReference>
<dbReference type="EMBL" id="LJIG01022657">
    <property type="protein sequence ID" value="KRT79401.1"/>
    <property type="molecule type" value="Genomic_DNA"/>
</dbReference>
<accession>A0A0T6AW80</accession>
<name>A0A0T6AW80_9SCAR</name>
<dbReference type="Proteomes" id="UP000051574">
    <property type="component" value="Unassembled WGS sequence"/>
</dbReference>
<evidence type="ECO:0000313" key="1">
    <source>
        <dbReference type="EMBL" id="KRT79401.1"/>
    </source>
</evidence>
<comment type="caution">
    <text evidence="1">The sequence shown here is derived from an EMBL/GenBank/DDBJ whole genome shotgun (WGS) entry which is preliminary data.</text>
</comment>
<reference evidence="1 2" key="1">
    <citation type="submission" date="2015-09" db="EMBL/GenBank/DDBJ databases">
        <title>Draft genome of the scarab beetle Oryctes borbonicus.</title>
        <authorList>
            <person name="Meyer J.M."/>
            <person name="Markov G.V."/>
            <person name="Baskaran P."/>
            <person name="Herrmann M."/>
            <person name="Sommer R.J."/>
            <person name="Roedelsperger C."/>
        </authorList>
    </citation>
    <scope>NUCLEOTIDE SEQUENCE [LARGE SCALE GENOMIC DNA]</scope>
    <source>
        <strain evidence="1">OB123</strain>
        <tissue evidence="1">Whole animal</tissue>
    </source>
</reference>
<proteinExistence type="predicted"/>